<dbReference type="CDD" id="cd18486">
    <property type="entry name" value="BACK_KBTBD13"/>
    <property type="match status" value="1"/>
</dbReference>
<dbReference type="EMBL" id="JAINUG010000148">
    <property type="protein sequence ID" value="KAJ8392259.1"/>
    <property type="molecule type" value="Genomic_DNA"/>
</dbReference>
<gene>
    <name evidence="4" type="ORF">AAFF_G00078270</name>
</gene>
<dbReference type="Proteomes" id="UP001221898">
    <property type="component" value="Unassembled WGS sequence"/>
</dbReference>
<evidence type="ECO:0000259" key="3">
    <source>
        <dbReference type="PROSITE" id="PS50097"/>
    </source>
</evidence>
<dbReference type="AlphaFoldDB" id="A0AAD7RXK9"/>
<dbReference type="PROSITE" id="PS50097">
    <property type="entry name" value="BTB"/>
    <property type="match status" value="1"/>
</dbReference>
<dbReference type="SUPFAM" id="SSF54695">
    <property type="entry name" value="POZ domain"/>
    <property type="match status" value="1"/>
</dbReference>
<evidence type="ECO:0000256" key="1">
    <source>
        <dbReference type="ARBA" id="ARBA00022441"/>
    </source>
</evidence>
<dbReference type="PANTHER" id="PTHR46375:SF5">
    <property type="entry name" value="KELCH REPEAT AND BTB DOMAIN-CONTAINING PROTEIN 13-RELATED"/>
    <property type="match status" value="1"/>
</dbReference>
<evidence type="ECO:0000313" key="5">
    <source>
        <dbReference type="Proteomes" id="UP001221898"/>
    </source>
</evidence>
<dbReference type="SMART" id="SM00225">
    <property type="entry name" value="BTB"/>
    <property type="match status" value="1"/>
</dbReference>
<reference evidence="4" key="1">
    <citation type="journal article" date="2023" name="Science">
        <title>Genome structures resolve the early diversification of teleost fishes.</title>
        <authorList>
            <person name="Parey E."/>
            <person name="Louis A."/>
            <person name="Montfort J."/>
            <person name="Bouchez O."/>
            <person name="Roques C."/>
            <person name="Iampietro C."/>
            <person name="Lluch J."/>
            <person name="Castinel A."/>
            <person name="Donnadieu C."/>
            <person name="Desvignes T."/>
            <person name="Floi Bucao C."/>
            <person name="Jouanno E."/>
            <person name="Wen M."/>
            <person name="Mejri S."/>
            <person name="Dirks R."/>
            <person name="Jansen H."/>
            <person name="Henkel C."/>
            <person name="Chen W.J."/>
            <person name="Zahm M."/>
            <person name="Cabau C."/>
            <person name="Klopp C."/>
            <person name="Thompson A.W."/>
            <person name="Robinson-Rechavi M."/>
            <person name="Braasch I."/>
            <person name="Lecointre G."/>
            <person name="Bobe J."/>
            <person name="Postlethwait J.H."/>
            <person name="Berthelot C."/>
            <person name="Roest Crollius H."/>
            <person name="Guiguen Y."/>
        </authorList>
    </citation>
    <scope>NUCLEOTIDE SEQUENCE</scope>
    <source>
        <strain evidence="4">NC1722</strain>
    </source>
</reference>
<dbReference type="InterPro" id="IPR011333">
    <property type="entry name" value="SKP1/BTB/POZ_sf"/>
</dbReference>
<accession>A0AAD7RXK9</accession>
<dbReference type="SUPFAM" id="SSF117281">
    <property type="entry name" value="Kelch motif"/>
    <property type="match status" value="1"/>
</dbReference>
<feature type="domain" description="BTB" evidence="3">
    <location>
        <begin position="27"/>
        <end position="94"/>
    </location>
</feature>
<dbReference type="InterPro" id="IPR015915">
    <property type="entry name" value="Kelch-typ_b-propeller"/>
</dbReference>
<comment type="caution">
    <text evidence="4">The sequence shown here is derived from an EMBL/GenBank/DDBJ whole genome shotgun (WGS) entry which is preliminary data.</text>
</comment>
<sequence>MEANSCGGLAAETETEHCGLIVDVLMADLRVRVEESIFTVDRALLERCSEYFQALFRSGMRDCRREEIVLKGLHARGFAIALHVLADERPVLSDDEIVEAIECAAFLQVESLTKYLVKLLNSDNCLLMYHTAATFGLLELYHSTALFIRDMYRDLEEDLKHLPEELVEFVESLAPQTFVAVGTHSSCTTTELPHAATRTICYLDEDEKDWKILTDLPMEASTSMAGVTVLDNKLYVVGGVDGAHKQAVESCFCYDMASNTWSTLAGPQQLRYNFTLVGLEDRLYAIGGEYERKIMSSVETFHVSTGKWSFVSHLPRPAAGMACTKTMGRIFVCLWKPMETTDIYEYLPGRDQWVLVTTLIRHQSYGHCMVGHRDDLYVMRNGPSDDFLRCMMDCYNLTSGQWTALPGHYPNSKGALFTAAVRGDSVFTLNRTATLEYTIKDKKWKQKAQLEGFPRSGSMWTFFLRLPKLDKQLMQNSSFKRQF</sequence>
<dbReference type="Pfam" id="PF00651">
    <property type="entry name" value="BTB"/>
    <property type="match status" value="1"/>
</dbReference>
<organism evidence="4 5">
    <name type="scientific">Aldrovandia affinis</name>
    <dbReference type="NCBI Taxonomy" id="143900"/>
    <lineage>
        <taxon>Eukaryota</taxon>
        <taxon>Metazoa</taxon>
        <taxon>Chordata</taxon>
        <taxon>Craniata</taxon>
        <taxon>Vertebrata</taxon>
        <taxon>Euteleostomi</taxon>
        <taxon>Actinopterygii</taxon>
        <taxon>Neopterygii</taxon>
        <taxon>Teleostei</taxon>
        <taxon>Notacanthiformes</taxon>
        <taxon>Halosauridae</taxon>
        <taxon>Aldrovandia</taxon>
    </lineage>
</organism>
<dbReference type="SMART" id="SM00612">
    <property type="entry name" value="Kelch"/>
    <property type="match status" value="2"/>
</dbReference>
<dbReference type="PANTHER" id="PTHR46375">
    <property type="entry name" value="KELCH REPEAT AND BTB DOMAIN-CONTAINING PROTEIN 13-RELATED"/>
    <property type="match status" value="1"/>
</dbReference>
<evidence type="ECO:0000313" key="4">
    <source>
        <dbReference type="EMBL" id="KAJ8392259.1"/>
    </source>
</evidence>
<dbReference type="InterPro" id="IPR000210">
    <property type="entry name" value="BTB/POZ_dom"/>
</dbReference>
<proteinExistence type="predicted"/>
<dbReference type="InterPro" id="IPR006652">
    <property type="entry name" value="Kelch_1"/>
</dbReference>
<name>A0AAD7RXK9_9TELE</name>
<dbReference type="Gene3D" id="2.120.10.80">
    <property type="entry name" value="Kelch-type beta propeller"/>
    <property type="match status" value="1"/>
</dbReference>
<dbReference type="InterPro" id="IPR052392">
    <property type="entry name" value="Kelch-BTB_domain-containing"/>
</dbReference>
<keyword evidence="2" id="KW-0677">Repeat</keyword>
<dbReference type="Gene3D" id="3.30.710.10">
    <property type="entry name" value="Potassium Channel Kv1.1, Chain A"/>
    <property type="match status" value="1"/>
</dbReference>
<evidence type="ECO:0000256" key="2">
    <source>
        <dbReference type="ARBA" id="ARBA00022737"/>
    </source>
</evidence>
<dbReference type="Pfam" id="PF24681">
    <property type="entry name" value="Kelch_KLHDC2_KLHL20_DRC7"/>
    <property type="match status" value="1"/>
</dbReference>
<keyword evidence="1" id="KW-0880">Kelch repeat</keyword>
<keyword evidence="5" id="KW-1185">Reference proteome</keyword>
<protein>
    <recommendedName>
        <fullName evidence="3">BTB domain-containing protein</fullName>
    </recommendedName>
</protein>